<gene>
    <name evidence="1" type="ORF">PoB_003948800</name>
</gene>
<proteinExistence type="predicted"/>
<protein>
    <submittedName>
        <fullName evidence="1">Endonuclease-reverse transcriptase</fullName>
    </submittedName>
</protein>
<organism evidence="1 2">
    <name type="scientific">Plakobranchus ocellatus</name>
    <dbReference type="NCBI Taxonomy" id="259542"/>
    <lineage>
        <taxon>Eukaryota</taxon>
        <taxon>Metazoa</taxon>
        <taxon>Spiralia</taxon>
        <taxon>Lophotrochozoa</taxon>
        <taxon>Mollusca</taxon>
        <taxon>Gastropoda</taxon>
        <taxon>Heterobranchia</taxon>
        <taxon>Euthyneura</taxon>
        <taxon>Panpulmonata</taxon>
        <taxon>Sacoglossa</taxon>
        <taxon>Placobranchoidea</taxon>
        <taxon>Plakobranchidae</taxon>
        <taxon>Plakobranchus</taxon>
    </lineage>
</organism>
<name>A0AAV4B092_9GAST</name>
<dbReference type="AlphaFoldDB" id="A0AAV4B092"/>
<comment type="caution">
    <text evidence="1">The sequence shown here is derived from an EMBL/GenBank/DDBJ whole genome shotgun (WGS) entry which is preliminary data.</text>
</comment>
<evidence type="ECO:0000313" key="2">
    <source>
        <dbReference type="Proteomes" id="UP000735302"/>
    </source>
</evidence>
<dbReference type="GO" id="GO:0004519">
    <property type="term" value="F:endonuclease activity"/>
    <property type="evidence" value="ECO:0007669"/>
    <property type="project" value="UniProtKB-KW"/>
</dbReference>
<keyword evidence="1" id="KW-0255">Endonuclease</keyword>
<dbReference type="Proteomes" id="UP000735302">
    <property type="component" value="Unassembled WGS sequence"/>
</dbReference>
<keyword evidence="1" id="KW-0378">Hydrolase</keyword>
<keyword evidence="1" id="KW-0540">Nuclease</keyword>
<keyword evidence="2" id="KW-1185">Reference proteome</keyword>
<reference evidence="1 2" key="1">
    <citation type="journal article" date="2021" name="Elife">
        <title>Chloroplast acquisition without the gene transfer in kleptoplastic sea slugs, Plakobranchus ocellatus.</title>
        <authorList>
            <person name="Maeda T."/>
            <person name="Takahashi S."/>
            <person name="Yoshida T."/>
            <person name="Shimamura S."/>
            <person name="Takaki Y."/>
            <person name="Nagai Y."/>
            <person name="Toyoda A."/>
            <person name="Suzuki Y."/>
            <person name="Arimoto A."/>
            <person name="Ishii H."/>
            <person name="Satoh N."/>
            <person name="Nishiyama T."/>
            <person name="Hasebe M."/>
            <person name="Maruyama T."/>
            <person name="Minagawa J."/>
            <person name="Obokata J."/>
            <person name="Shigenobu S."/>
        </authorList>
    </citation>
    <scope>NUCLEOTIDE SEQUENCE [LARGE SCALE GENOMIC DNA]</scope>
</reference>
<accession>A0AAV4B092</accession>
<evidence type="ECO:0000313" key="1">
    <source>
        <dbReference type="EMBL" id="GFO12983.1"/>
    </source>
</evidence>
<sequence>MVIQSLYEKATSAVFLNKNTGGCFRTTIGVRQDYLLSPTLFNTFPKRIMTEALENHEGTVSIRGTLCFTDGMDGLAWKEQELAKLTE</sequence>
<dbReference type="EMBL" id="BLXT01004479">
    <property type="protein sequence ID" value="GFO12983.1"/>
    <property type="molecule type" value="Genomic_DNA"/>
</dbReference>